<proteinExistence type="predicted"/>
<comment type="caution">
    <text evidence="1">The sequence shown here is derived from an EMBL/GenBank/DDBJ whole genome shotgun (WGS) entry which is preliminary data.</text>
</comment>
<dbReference type="Proteomes" id="UP001177670">
    <property type="component" value="Unassembled WGS sequence"/>
</dbReference>
<evidence type="ECO:0000313" key="2">
    <source>
        <dbReference type="Proteomes" id="UP001177670"/>
    </source>
</evidence>
<dbReference type="EMBL" id="JAHYIQ010000014">
    <property type="protein sequence ID" value="KAK1126186.1"/>
    <property type="molecule type" value="Genomic_DNA"/>
</dbReference>
<dbReference type="AlphaFoldDB" id="A0AA40FVK3"/>
<keyword evidence="2" id="KW-1185">Reference proteome</keyword>
<gene>
    <name evidence="1" type="ORF">K0M31_004822</name>
</gene>
<reference evidence="1" key="1">
    <citation type="submission" date="2021-10" db="EMBL/GenBank/DDBJ databases">
        <title>Melipona bicolor Genome sequencing and assembly.</title>
        <authorList>
            <person name="Araujo N.S."/>
            <person name="Arias M.C."/>
        </authorList>
    </citation>
    <scope>NUCLEOTIDE SEQUENCE</scope>
    <source>
        <strain evidence="1">USP_2M_L1-L4_2017</strain>
        <tissue evidence="1">Whole body</tissue>
    </source>
</reference>
<protein>
    <submittedName>
        <fullName evidence="1">Uncharacterized protein</fullName>
    </submittedName>
</protein>
<name>A0AA40FVK3_9HYME</name>
<organism evidence="1 2">
    <name type="scientific">Melipona bicolor</name>
    <dbReference type="NCBI Taxonomy" id="60889"/>
    <lineage>
        <taxon>Eukaryota</taxon>
        <taxon>Metazoa</taxon>
        <taxon>Ecdysozoa</taxon>
        <taxon>Arthropoda</taxon>
        <taxon>Hexapoda</taxon>
        <taxon>Insecta</taxon>
        <taxon>Pterygota</taxon>
        <taxon>Neoptera</taxon>
        <taxon>Endopterygota</taxon>
        <taxon>Hymenoptera</taxon>
        <taxon>Apocrita</taxon>
        <taxon>Aculeata</taxon>
        <taxon>Apoidea</taxon>
        <taxon>Anthophila</taxon>
        <taxon>Apidae</taxon>
        <taxon>Melipona</taxon>
    </lineage>
</organism>
<accession>A0AA40FVK3</accession>
<sequence length="187" mass="21978">MVCEKWNIKKLSAFKTTDWIQNETKSLESNEQNISATVAHRRFRRRKYKRSSLMIMCKMPTDEENSMGQSEMTQVQNLVSTNDKESATNKSDNLNELDEINHSATNNDAKIIELWNNSSNVFMKAKSESSHRLAKRQQSETKLSFEAWKNKKTITYQRILKKIKKEQQQKLFENLASVKWKKIAREV</sequence>
<evidence type="ECO:0000313" key="1">
    <source>
        <dbReference type="EMBL" id="KAK1126186.1"/>
    </source>
</evidence>